<keyword evidence="3" id="KW-1185">Reference proteome</keyword>
<evidence type="ECO:0000256" key="1">
    <source>
        <dbReference type="SAM" id="Phobius"/>
    </source>
</evidence>
<dbReference type="OrthoDB" id="2721782at2"/>
<dbReference type="Proteomes" id="UP000480246">
    <property type="component" value="Unassembled WGS sequence"/>
</dbReference>
<dbReference type="RefSeq" id="WP_153401937.1">
    <property type="nucleotide sequence ID" value="NZ_ML762425.1"/>
</dbReference>
<dbReference type="NCBIfam" id="NF033880">
    <property type="entry name" value="Prli42"/>
    <property type="match status" value="1"/>
</dbReference>
<reference evidence="2 3" key="1">
    <citation type="submission" date="2019-10" db="EMBL/GenBank/DDBJ databases">
        <title>Gracilibacillus sp. nov. isolated from rice seeds.</title>
        <authorList>
            <person name="He S."/>
        </authorList>
    </citation>
    <scope>NUCLEOTIDE SEQUENCE [LARGE SCALE GENOMIC DNA]</scope>
    <source>
        <strain evidence="2 3">TD8</strain>
    </source>
</reference>
<organism evidence="2 3">
    <name type="scientific">Gracilibacillus oryzae</name>
    <dbReference type="NCBI Taxonomy" id="1672701"/>
    <lineage>
        <taxon>Bacteria</taxon>
        <taxon>Bacillati</taxon>
        <taxon>Bacillota</taxon>
        <taxon>Bacilli</taxon>
        <taxon>Bacillales</taxon>
        <taxon>Bacillaceae</taxon>
        <taxon>Gracilibacillus</taxon>
    </lineage>
</organism>
<feature type="transmembrane region" description="Helical" evidence="1">
    <location>
        <begin position="12"/>
        <end position="32"/>
    </location>
</feature>
<evidence type="ECO:0000313" key="2">
    <source>
        <dbReference type="EMBL" id="KAB8138403.1"/>
    </source>
</evidence>
<proteinExistence type="predicted"/>
<keyword evidence="1" id="KW-1133">Transmembrane helix</keyword>
<comment type="caution">
    <text evidence="2">The sequence shown here is derived from an EMBL/GenBank/DDBJ whole genome shotgun (WGS) entry which is preliminary data.</text>
</comment>
<protein>
    <submittedName>
        <fullName evidence="2">Stressosome-associated protein Prli42</fullName>
    </submittedName>
</protein>
<dbReference type="InterPro" id="IPR049722">
    <property type="entry name" value="Prli42-like"/>
</dbReference>
<sequence>MASKRQKRIKLIVYIMIIAMVLSTLTMGLSAFI</sequence>
<dbReference type="EMBL" id="WEID01000018">
    <property type="protein sequence ID" value="KAB8138403.1"/>
    <property type="molecule type" value="Genomic_DNA"/>
</dbReference>
<gene>
    <name evidence="2" type="primary">prli42</name>
    <name evidence="2" type="ORF">F9U64_05225</name>
</gene>
<keyword evidence="1" id="KW-0812">Transmembrane</keyword>
<dbReference type="AlphaFoldDB" id="A0A7C8L0T9"/>
<accession>A0A7C8L0T9</accession>
<keyword evidence="1" id="KW-0472">Membrane</keyword>
<evidence type="ECO:0000313" key="3">
    <source>
        <dbReference type="Proteomes" id="UP000480246"/>
    </source>
</evidence>
<name>A0A7C8L0T9_9BACI</name>